<dbReference type="RefSeq" id="WP_306373704.1">
    <property type="nucleotide sequence ID" value="NZ_JASAYK010000002.1"/>
</dbReference>
<dbReference type="Gene3D" id="3.40.1390.10">
    <property type="entry name" value="MurE/MurF, N-terminal domain"/>
    <property type="match status" value="1"/>
</dbReference>
<evidence type="ECO:0000256" key="1">
    <source>
        <dbReference type="ARBA" id="ARBA00022490"/>
    </source>
</evidence>
<evidence type="ECO:0000256" key="3">
    <source>
        <dbReference type="ARBA" id="ARBA00022618"/>
    </source>
</evidence>
<reference evidence="14" key="1">
    <citation type="journal article" date="2023" name="Front. Microbiol.">
        <title>Phylogeography and host specificity of Pasteurellaceae pathogenic to sea-farmed fish in the north-east Atlantic.</title>
        <authorList>
            <person name="Gulla S."/>
            <person name="Colquhoun D.J."/>
            <person name="Olsen A.B."/>
            <person name="Spilsberg B."/>
            <person name="Lagesen K."/>
            <person name="Aakesson C.P."/>
            <person name="Strom S."/>
            <person name="Manji F."/>
            <person name="Birkbeck T.H."/>
            <person name="Nilsen H.K."/>
        </authorList>
    </citation>
    <scope>NUCLEOTIDE SEQUENCE</scope>
    <source>
        <strain evidence="14">TW16_20</strain>
    </source>
</reference>
<dbReference type="PANTHER" id="PTHR43024:SF1">
    <property type="entry name" value="UDP-N-ACETYLMURAMOYL-TRIPEPTIDE--D-ALANYL-D-ALANINE LIGASE"/>
    <property type="match status" value="1"/>
</dbReference>
<evidence type="ECO:0000256" key="6">
    <source>
        <dbReference type="ARBA" id="ARBA00022960"/>
    </source>
</evidence>
<dbReference type="PANTHER" id="PTHR43024">
    <property type="entry name" value="UDP-N-ACETYLMURAMOYL-TRIPEPTIDE--D-ALANYL-D-ALANINE LIGASE"/>
    <property type="match status" value="1"/>
</dbReference>
<dbReference type="SUPFAM" id="SSF53623">
    <property type="entry name" value="MurD-like peptide ligases, catalytic domain"/>
    <property type="match status" value="1"/>
</dbReference>
<keyword evidence="3 10" id="KW-0132">Cell division</keyword>
<keyword evidence="1 10" id="KW-0963">Cytoplasm</keyword>
<dbReference type="InterPro" id="IPR051046">
    <property type="entry name" value="MurCDEF_CellWall_CoF430Synth"/>
</dbReference>
<comment type="catalytic activity">
    <reaction evidence="10 11">
        <text>D-alanyl-D-alanine + UDP-N-acetyl-alpha-D-muramoyl-L-alanyl-gamma-D-glutamyl-meso-2,6-diaminopimelate + ATP = UDP-N-acetyl-alpha-D-muramoyl-L-alanyl-gamma-D-glutamyl-meso-2,6-diaminopimeloyl-D-alanyl-D-alanine + ADP + phosphate + H(+)</text>
        <dbReference type="Rhea" id="RHEA:28374"/>
        <dbReference type="ChEBI" id="CHEBI:15378"/>
        <dbReference type="ChEBI" id="CHEBI:30616"/>
        <dbReference type="ChEBI" id="CHEBI:43474"/>
        <dbReference type="ChEBI" id="CHEBI:57822"/>
        <dbReference type="ChEBI" id="CHEBI:61386"/>
        <dbReference type="ChEBI" id="CHEBI:83905"/>
        <dbReference type="ChEBI" id="CHEBI:456216"/>
        <dbReference type="EC" id="6.3.2.10"/>
    </reaction>
</comment>
<evidence type="ECO:0000256" key="4">
    <source>
        <dbReference type="ARBA" id="ARBA00022741"/>
    </source>
</evidence>
<keyword evidence="6 10" id="KW-0133">Cell shape</keyword>
<dbReference type="GO" id="GO:0008360">
    <property type="term" value="P:regulation of cell shape"/>
    <property type="evidence" value="ECO:0007669"/>
    <property type="project" value="UniProtKB-KW"/>
</dbReference>
<protein>
    <recommendedName>
        <fullName evidence="10 11">UDP-N-acetylmuramoyl-tripeptide--D-alanyl-D-alanine ligase</fullName>
        <ecNumber evidence="10 11">6.3.2.10</ecNumber>
    </recommendedName>
    <alternativeName>
        <fullName evidence="10">D-alanyl-D-alanine-adding enzyme</fullName>
    </alternativeName>
</protein>
<dbReference type="InterPro" id="IPR005863">
    <property type="entry name" value="UDP-N-AcMur_synth"/>
</dbReference>
<keyword evidence="9 10" id="KW-0961">Cell wall biogenesis/degradation</keyword>
<comment type="function">
    <text evidence="10 11">Involved in cell wall formation. Catalyzes the final step in the synthesis of UDP-N-acetylmuramoyl-pentapeptide, the precursor of murein.</text>
</comment>
<dbReference type="AlphaFoldDB" id="A0AAJ6P1F1"/>
<dbReference type="InterPro" id="IPR036615">
    <property type="entry name" value="Mur_ligase_C_dom_sf"/>
</dbReference>
<dbReference type="NCBIfam" id="TIGR01143">
    <property type="entry name" value="murF"/>
    <property type="match status" value="1"/>
</dbReference>
<gene>
    <name evidence="10 14" type="primary">murF</name>
    <name evidence="14" type="ORF">QJU93_09400</name>
</gene>
<keyword evidence="7 10" id="KW-0573">Peptidoglycan synthesis</keyword>
<comment type="caution">
    <text evidence="14">The sequence shown here is derived from an EMBL/GenBank/DDBJ whole genome shotgun (WGS) entry which is preliminary data.</text>
</comment>
<evidence type="ECO:0000256" key="10">
    <source>
        <dbReference type="HAMAP-Rule" id="MF_02019"/>
    </source>
</evidence>
<evidence type="ECO:0000256" key="5">
    <source>
        <dbReference type="ARBA" id="ARBA00022840"/>
    </source>
</evidence>
<keyword evidence="4 10" id="KW-0547">Nucleotide-binding</keyword>
<accession>A0AAJ6P1F1</accession>
<dbReference type="InterPro" id="IPR013221">
    <property type="entry name" value="Mur_ligase_cen"/>
</dbReference>
<dbReference type="GO" id="GO:0009252">
    <property type="term" value="P:peptidoglycan biosynthetic process"/>
    <property type="evidence" value="ECO:0007669"/>
    <property type="project" value="UniProtKB-UniRule"/>
</dbReference>
<comment type="pathway">
    <text evidence="10 11">Cell wall biogenesis; peptidoglycan biosynthesis.</text>
</comment>
<dbReference type="InterPro" id="IPR004101">
    <property type="entry name" value="Mur_ligase_C"/>
</dbReference>
<evidence type="ECO:0000256" key="7">
    <source>
        <dbReference type="ARBA" id="ARBA00022984"/>
    </source>
</evidence>
<name>A0AAJ6P1F1_9PAST</name>
<evidence type="ECO:0000256" key="11">
    <source>
        <dbReference type="RuleBase" id="RU004136"/>
    </source>
</evidence>
<dbReference type="NCBIfam" id="NF008041">
    <property type="entry name" value="PRK10773.1"/>
    <property type="match status" value="1"/>
</dbReference>
<evidence type="ECO:0000313" key="14">
    <source>
        <dbReference type="EMBL" id="MDP8173568.1"/>
    </source>
</evidence>
<feature type="domain" description="Mur ligase C-terminal" evidence="12">
    <location>
        <begin position="326"/>
        <end position="412"/>
    </location>
</feature>
<dbReference type="Gene3D" id="3.90.190.20">
    <property type="entry name" value="Mur ligase, C-terminal domain"/>
    <property type="match status" value="1"/>
</dbReference>
<comment type="similarity">
    <text evidence="10">Belongs to the MurCDEF family. MurF subfamily.</text>
</comment>
<keyword evidence="8 10" id="KW-0131">Cell cycle</keyword>
<dbReference type="Pfam" id="PF02875">
    <property type="entry name" value="Mur_ligase_C"/>
    <property type="match status" value="1"/>
</dbReference>
<proteinExistence type="inferred from homology"/>
<feature type="binding site" evidence="10">
    <location>
        <begin position="113"/>
        <end position="119"/>
    </location>
    <ligand>
        <name>ATP</name>
        <dbReference type="ChEBI" id="CHEBI:30616"/>
    </ligand>
</feature>
<dbReference type="SUPFAM" id="SSF53244">
    <property type="entry name" value="MurD-like peptide ligases, peptide-binding domain"/>
    <property type="match status" value="1"/>
</dbReference>
<dbReference type="GO" id="GO:0071555">
    <property type="term" value="P:cell wall organization"/>
    <property type="evidence" value="ECO:0007669"/>
    <property type="project" value="UniProtKB-KW"/>
</dbReference>
<dbReference type="HAMAP" id="MF_02019">
    <property type="entry name" value="MurF"/>
    <property type="match status" value="1"/>
</dbReference>
<dbReference type="Pfam" id="PF08245">
    <property type="entry name" value="Mur_ligase_M"/>
    <property type="match status" value="1"/>
</dbReference>
<dbReference type="EC" id="6.3.2.10" evidence="10 11"/>
<dbReference type="GO" id="GO:0005737">
    <property type="term" value="C:cytoplasm"/>
    <property type="evidence" value="ECO:0007669"/>
    <property type="project" value="UniProtKB-SubCell"/>
</dbReference>
<evidence type="ECO:0000259" key="12">
    <source>
        <dbReference type="Pfam" id="PF02875"/>
    </source>
</evidence>
<dbReference type="GO" id="GO:0051301">
    <property type="term" value="P:cell division"/>
    <property type="evidence" value="ECO:0007669"/>
    <property type="project" value="UniProtKB-KW"/>
</dbReference>
<dbReference type="InterPro" id="IPR036565">
    <property type="entry name" value="Mur-like_cat_sf"/>
</dbReference>
<dbReference type="EMBL" id="JASAYQ010000018">
    <property type="protein sequence ID" value="MDP8173568.1"/>
    <property type="molecule type" value="Genomic_DNA"/>
</dbReference>
<keyword evidence="5 10" id="KW-0067">ATP-binding</keyword>
<evidence type="ECO:0000256" key="9">
    <source>
        <dbReference type="ARBA" id="ARBA00023316"/>
    </source>
</evidence>
<evidence type="ECO:0000256" key="2">
    <source>
        <dbReference type="ARBA" id="ARBA00022598"/>
    </source>
</evidence>
<dbReference type="Gene3D" id="3.40.1190.10">
    <property type="entry name" value="Mur-like, catalytic domain"/>
    <property type="match status" value="1"/>
</dbReference>
<feature type="domain" description="Mur ligase central" evidence="13">
    <location>
        <begin position="111"/>
        <end position="303"/>
    </location>
</feature>
<keyword evidence="2 10" id="KW-0436">Ligase</keyword>
<dbReference type="GO" id="GO:0005524">
    <property type="term" value="F:ATP binding"/>
    <property type="evidence" value="ECO:0007669"/>
    <property type="project" value="UniProtKB-UniRule"/>
</dbReference>
<organism evidence="14 15">
    <name type="scientific">Phocoenobacter skyensis</name>
    <dbReference type="NCBI Taxonomy" id="97481"/>
    <lineage>
        <taxon>Bacteria</taxon>
        <taxon>Pseudomonadati</taxon>
        <taxon>Pseudomonadota</taxon>
        <taxon>Gammaproteobacteria</taxon>
        <taxon>Pasteurellales</taxon>
        <taxon>Pasteurellaceae</taxon>
        <taxon>Phocoenobacter</taxon>
    </lineage>
</organism>
<dbReference type="InterPro" id="IPR035911">
    <property type="entry name" value="MurE/MurF_N"/>
</dbReference>
<dbReference type="Proteomes" id="UP001236239">
    <property type="component" value="Unassembled WGS sequence"/>
</dbReference>
<evidence type="ECO:0000313" key="15">
    <source>
        <dbReference type="Proteomes" id="UP001236239"/>
    </source>
</evidence>
<dbReference type="SUPFAM" id="SSF63418">
    <property type="entry name" value="MurE/MurF N-terminal domain"/>
    <property type="match status" value="1"/>
</dbReference>
<sequence>MIKLNLKTIADILDACLVGDENISEENFCIENISTDTRQAVENGLFFALKGENFDAHNYLTQAVEQGCVAVVVEREMDINVPQLIVKDTRLALGQLGKWLKAKINPKTVAITGSSGKTTVKEMVAKILQNVTACSDEVLFTFGNLNNDLGVPLTLLRLNENHKFAVVELGANHLGEIAYTVGLVKPDACLINNVTSAHLEGFGSLEGVAKAKGEIYQGLNENGTAIVNLDYPEWQDLWQKRIANRKTQTFSASDRAADFYAKNIQLTLTGANFILGTPQGEIEIHSPYLGEHNISNALAATSLAMAVGADLKAVKSGLEQQSKVKGRLYPIEINENLLLIDDTYNANVGSLKSAVSVLKNYPAFRILAVADMGELGSESKQCHQQVADFVKDAKLDLVVSFGKESAVISNNSAHHFTNKQAMSDFLMPVILQKLQQKQPLVLLAKGSRSQKMEELIALLVEQLNNKDKQC</sequence>
<evidence type="ECO:0000256" key="8">
    <source>
        <dbReference type="ARBA" id="ARBA00023306"/>
    </source>
</evidence>
<dbReference type="GO" id="GO:0047480">
    <property type="term" value="F:UDP-N-acetylmuramoyl-tripeptide-D-alanyl-D-alanine ligase activity"/>
    <property type="evidence" value="ECO:0007669"/>
    <property type="project" value="UniProtKB-UniRule"/>
</dbReference>
<comment type="subcellular location">
    <subcellularLocation>
        <location evidence="10 11">Cytoplasm</location>
    </subcellularLocation>
</comment>
<evidence type="ECO:0000259" key="13">
    <source>
        <dbReference type="Pfam" id="PF08245"/>
    </source>
</evidence>